<evidence type="ECO:0000256" key="1">
    <source>
        <dbReference type="ARBA" id="ARBA00004906"/>
    </source>
</evidence>
<dbReference type="EMBL" id="JABEYC010000459">
    <property type="protein sequence ID" value="KAF4977133.1"/>
    <property type="molecule type" value="Genomic_DNA"/>
</dbReference>
<evidence type="ECO:0000313" key="6">
    <source>
        <dbReference type="Proteomes" id="UP000635477"/>
    </source>
</evidence>
<dbReference type="SMART" id="SM00256">
    <property type="entry name" value="FBOX"/>
    <property type="match status" value="1"/>
</dbReference>
<dbReference type="Pfam" id="PF12014">
    <property type="entry name" value="Cyclin_D1_bind"/>
    <property type="match status" value="1"/>
</dbReference>
<reference evidence="5" key="2">
    <citation type="submission" date="2020-05" db="EMBL/GenBank/DDBJ databases">
        <authorList>
            <person name="Kim H.-S."/>
            <person name="Proctor R.H."/>
            <person name="Brown D.W."/>
        </authorList>
    </citation>
    <scope>NUCLEOTIDE SEQUENCE</scope>
    <source>
        <strain evidence="5">NRRL 22465</strain>
    </source>
</reference>
<feature type="domain" description="F-box" evidence="4">
    <location>
        <begin position="47"/>
        <end position="93"/>
    </location>
</feature>
<dbReference type="UniPathway" id="UPA00143"/>
<dbReference type="AlphaFoldDB" id="A0A8H4UI08"/>
<dbReference type="Proteomes" id="UP000635477">
    <property type="component" value="Unassembled WGS sequence"/>
</dbReference>
<dbReference type="InterPro" id="IPR001810">
    <property type="entry name" value="F-box_dom"/>
</dbReference>
<evidence type="ECO:0000313" key="5">
    <source>
        <dbReference type="EMBL" id="KAF4977133.1"/>
    </source>
</evidence>
<comment type="pathway">
    <text evidence="1">Protein modification; protein ubiquitination.</text>
</comment>
<dbReference type="PANTHER" id="PTHR10706:SF130">
    <property type="entry name" value="F-BOX ONLY PROTEIN 31"/>
    <property type="match status" value="1"/>
</dbReference>
<keyword evidence="2" id="KW-0833">Ubl conjugation pathway</keyword>
<dbReference type="OrthoDB" id="722566at2759"/>
<name>A0A8H4UI08_9HYPO</name>
<dbReference type="Pfam" id="PF12937">
    <property type="entry name" value="F-box-like"/>
    <property type="match status" value="1"/>
</dbReference>
<comment type="caution">
    <text evidence="5">The sequence shown here is derived from an EMBL/GenBank/DDBJ whole genome shotgun (WGS) entry which is preliminary data.</text>
</comment>
<dbReference type="InterPro" id="IPR036047">
    <property type="entry name" value="F-box-like_dom_sf"/>
</dbReference>
<keyword evidence="6" id="KW-1185">Reference proteome</keyword>
<dbReference type="PANTHER" id="PTHR10706">
    <property type="entry name" value="F-BOX FAMILY PROTEIN"/>
    <property type="match status" value="1"/>
</dbReference>
<feature type="region of interest" description="Disordered" evidence="3">
    <location>
        <begin position="1"/>
        <end position="26"/>
    </location>
</feature>
<evidence type="ECO:0000259" key="4">
    <source>
        <dbReference type="PROSITE" id="PS50181"/>
    </source>
</evidence>
<accession>A0A8H4UI08</accession>
<evidence type="ECO:0000256" key="3">
    <source>
        <dbReference type="SAM" id="MobiDB-lite"/>
    </source>
</evidence>
<dbReference type="Gene3D" id="1.20.1280.50">
    <property type="match status" value="1"/>
</dbReference>
<dbReference type="SUPFAM" id="SSF81383">
    <property type="entry name" value="F-box domain"/>
    <property type="match status" value="1"/>
</dbReference>
<gene>
    <name evidence="5" type="ORF">FZEAL_6321</name>
</gene>
<dbReference type="GO" id="GO:0016567">
    <property type="term" value="P:protein ubiquitination"/>
    <property type="evidence" value="ECO:0007669"/>
    <property type="project" value="UniProtKB-UniPathway"/>
</dbReference>
<reference evidence="5" key="1">
    <citation type="journal article" date="2020" name="BMC Genomics">
        <title>Correction to: Identification and distribution of gene clusters required for synthesis of sphingolipid metabolism inhibitors in diverse species of the filamentous fungus Fusarium.</title>
        <authorList>
            <person name="Kim H.S."/>
            <person name="Lohmar J.M."/>
            <person name="Busman M."/>
            <person name="Brown D.W."/>
            <person name="Naumann T.A."/>
            <person name="Divon H.H."/>
            <person name="Lysoe E."/>
            <person name="Uhlig S."/>
            <person name="Proctor R.H."/>
        </authorList>
    </citation>
    <scope>NUCLEOTIDE SEQUENCE</scope>
    <source>
        <strain evidence="5">NRRL 22465</strain>
    </source>
</reference>
<proteinExistence type="predicted"/>
<organism evidence="5 6">
    <name type="scientific">Fusarium zealandicum</name>
    <dbReference type="NCBI Taxonomy" id="1053134"/>
    <lineage>
        <taxon>Eukaryota</taxon>
        <taxon>Fungi</taxon>
        <taxon>Dikarya</taxon>
        <taxon>Ascomycota</taxon>
        <taxon>Pezizomycotina</taxon>
        <taxon>Sordariomycetes</taxon>
        <taxon>Hypocreomycetidae</taxon>
        <taxon>Hypocreales</taxon>
        <taxon>Nectriaceae</taxon>
        <taxon>Fusarium</taxon>
        <taxon>Fusarium staphyleae species complex</taxon>
    </lineage>
</organism>
<evidence type="ECO:0000256" key="2">
    <source>
        <dbReference type="ARBA" id="ARBA00022786"/>
    </source>
</evidence>
<protein>
    <recommendedName>
        <fullName evidence="4">F-box domain-containing protein</fullName>
    </recommendedName>
</protein>
<sequence>MSDPIDERDEVLNQEPESPDSPLRRSKSMDALADAAGLKEPGVRTITSTLLTLPPELIDNILSHLSPWDLTAVSATCKTLRRHALSDVLWHPLVQENVPGVTLTSPAPCSNYRELYAAHDRFWFLPRHKIWFCDHGLAGKLIIVRYDPRRGCIEGYRLLAWSDMSVHAWPGRPQIQIHDFNPEVKLHLDKPELQFRIGEDRIRNTFLSLPGYNPFAQDIPMMLEDRLEGSFTNFVLARPLSTEAVEANLNPAADFPYGSIWPPPAIPSDQHVAGSEDLNIRLMGRPVNGLSSSIEQPQRRAEVSDNTFRLRHWIERGRTFTGLVERFQPPRHQHVGAFYSSEELFTFSTLDAKLYTPTPLKPWRGIWVGDYSTHGAEFLLVHQPDDHPATDEDLGIVRQTDETGEDWNKRRDEARTHRGRLEAIKLTGDPNVPRGEHTFIVDDLGPDGLVRIADDPLFSGVRIVRSRGHVADAGFVQDTYIDSQLLLLSHNRLAQYWVEFGHVSYFERVDIDRFLKI</sequence>
<dbReference type="PROSITE" id="PS50181">
    <property type="entry name" value="FBOX"/>
    <property type="match status" value="1"/>
</dbReference>
<dbReference type="InterPro" id="IPR045048">
    <property type="entry name" value="FBXO31/39"/>
</dbReference>